<name>E3T6V5_9BACT</name>
<protein>
    <submittedName>
        <fullName evidence="2">Putative amidophosphoribosyl transferase</fullName>
    </submittedName>
</protein>
<accession>E3T6V5</accession>
<proteinExistence type="predicted"/>
<feature type="compositionally biased region" description="Basic residues" evidence="1">
    <location>
        <begin position="1"/>
        <end position="13"/>
    </location>
</feature>
<keyword evidence="2" id="KW-0808">Transferase</keyword>
<reference evidence="2" key="1">
    <citation type="submission" date="2009-12" db="EMBL/GenBank/DDBJ databases">
        <authorList>
            <person name="Kielak A."/>
            <person name="van Veen J.A."/>
            <person name="Kowalchuk G.A."/>
        </authorList>
    </citation>
    <scope>NUCLEOTIDE SEQUENCE</scope>
</reference>
<feature type="region of interest" description="Disordered" evidence="1">
    <location>
        <begin position="1"/>
        <end position="24"/>
    </location>
</feature>
<sequence length="46" mass="5472">EDRRDGARRRRQGSARTDQLSPDHLALLLRRRHAAQVRADRRHAHH</sequence>
<feature type="non-terminal residue" evidence="2">
    <location>
        <position position="1"/>
    </location>
</feature>
<reference evidence="2" key="2">
    <citation type="journal article" date="2010" name="Appl. Environ. Microbiol.">
        <title>Comparative analysis of acidobacterial genomic fragments from terrestrial and aquatic metagenomic libraries, with emphasis on acidobacteria subdivision 6.</title>
        <authorList>
            <person name="Kielak A.M."/>
            <person name="van Veen J.A."/>
            <person name="Kowalchuk G.A."/>
        </authorList>
    </citation>
    <scope>NUCLEOTIDE SEQUENCE</scope>
</reference>
<dbReference type="EMBL" id="GU260709">
    <property type="protein sequence ID" value="ADC36049.1"/>
    <property type="molecule type" value="Genomic_DNA"/>
</dbReference>
<organism evidence="2">
    <name type="scientific">uncultured bacterium 270</name>
    <dbReference type="NCBI Taxonomy" id="698387"/>
    <lineage>
        <taxon>Bacteria</taxon>
        <taxon>environmental samples</taxon>
    </lineage>
</organism>
<dbReference type="AlphaFoldDB" id="E3T6V5"/>
<dbReference type="GO" id="GO:0016740">
    <property type="term" value="F:transferase activity"/>
    <property type="evidence" value="ECO:0007669"/>
    <property type="project" value="UniProtKB-KW"/>
</dbReference>
<evidence type="ECO:0000313" key="2">
    <source>
        <dbReference type="EMBL" id="ADC36049.1"/>
    </source>
</evidence>
<evidence type="ECO:0000256" key="1">
    <source>
        <dbReference type="SAM" id="MobiDB-lite"/>
    </source>
</evidence>